<evidence type="ECO:0000256" key="7">
    <source>
        <dbReference type="SAM" id="SignalP"/>
    </source>
</evidence>
<evidence type="ECO:0000256" key="6">
    <source>
        <dbReference type="ARBA" id="ARBA00023136"/>
    </source>
</evidence>
<dbReference type="SUPFAM" id="SSF53474">
    <property type="entry name" value="alpha/beta-Hydrolases"/>
    <property type="match status" value="1"/>
</dbReference>
<dbReference type="Proteomes" id="UP000271087">
    <property type="component" value="Unassembled WGS sequence"/>
</dbReference>
<keyword evidence="4" id="KW-0256">Endoplasmic reticulum</keyword>
<dbReference type="WBParaSite" id="nOo.2.0.1.t02817-RA">
    <property type="protein sequence ID" value="nOo.2.0.1.t02817-RA"/>
    <property type="gene ID" value="nOo.2.0.1.g02817"/>
</dbReference>
<evidence type="ECO:0000256" key="1">
    <source>
        <dbReference type="ARBA" id="ARBA00004173"/>
    </source>
</evidence>
<dbReference type="AlphaFoldDB" id="A0A182E4A0"/>
<evidence type="ECO:0000256" key="5">
    <source>
        <dbReference type="ARBA" id="ARBA00023128"/>
    </source>
</evidence>
<dbReference type="InterPro" id="IPR029058">
    <property type="entry name" value="AB_hydrolase_fold"/>
</dbReference>
<keyword evidence="7" id="KW-0732">Signal</keyword>
<dbReference type="GO" id="GO:0005739">
    <property type="term" value="C:mitochondrion"/>
    <property type="evidence" value="ECO:0007669"/>
    <property type="project" value="UniProtKB-SubCell"/>
</dbReference>
<gene>
    <name evidence="8" type="ORF">NOO_LOCUS2817</name>
</gene>
<dbReference type="InterPro" id="IPR052374">
    <property type="entry name" value="SERAC1"/>
</dbReference>
<dbReference type="PANTHER" id="PTHR48182:SF2">
    <property type="entry name" value="PROTEIN SERAC1"/>
    <property type="match status" value="1"/>
</dbReference>
<dbReference type="PANTHER" id="PTHR48182">
    <property type="entry name" value="PROTEIN SERAC1"/>
    <property type="match status" value="1"/>
</dbReference>
<evidence type="ECO:0000313" key="8">
    <source>
        <dbReference type="EMBL" id="VDK67111.1"/>
    </source>
</evidence>
<evidence type="ECO:0000256" key="3">
    <source>
        <dbReference type="ARBA" id="ARBA00004370"/>
    </source>
</evidence>
<accession>A0A182E4A0</accession>
<dbReference type="STRING" id="42157.A0A182E4A0"/>
<organism evidence="10">
    <name type="scientific">Onchocerca ochengi</name>
    <name type="common">Filarial nematode worm</name>
    <dbReference type="NCBI Taxonomy" id="42157"/>
    <lineage>
        <taxon>Eukaryota</taxon>
        <taxon>Metazoa</taxon>
        <taxon>Ecdysozoa</taxon>
        <taxon>Nematoda</taxon>
        <taxon>Chromadorea</taxon>
        <taxon>Rhabditida</taxon>
        <taxon>Spirurina</taxon>
        <taxon>Spiruromorpha</taxon>
        <taxon>Filarioidea</taxon>
        <taxon>Onchocercidae</taxon>
        <taxon>Onchocerca</taxon>
    </lineage>
</organism>
<keyword evidence="6" id="KW-0472">Membrane</keyword>
<dbReference type="GO" id="GO:0016020">
    <property type="term" value="C:membrane"/>
    <property type="evidence" value="ECO:0007669"/>
    <property type="project" value="UniProtKB-SubCell"/>
</dbReference>
<reference evidence="10" key="1">
    <citation type="submission" date="2016-06" db="UniProtKB">
        <authorList>
            <consortium name="WormBaseParasite"/>
        </authorList>
    </citation>
    <scope>IDENTIFICATION</scope>
</reference>
<name>A0A182E4A0_ONCOC</name>
<keyword evidence="5" id="KW-0496">Mitochondrion</keyword>
<sequence>MNAIAIRQFVRLLLAARLGVSGQYESESDQMNLCVDLSGTRRGMIILQFEILTKTTENADAIYRSTFARVCYSFTFCVFKLKWNLEREPGSVKSLFTAMKCRRDGKIQNSFQAVTMLNQNKNTKAAMEYLEKTEADVELCILNTQARFRLALSGSLLCKRIATTSTEKSIKPLGMLENAIKRLVIDDEWKETVKWLIPHMHDEDDPSSYKYFLKRRRSQDLRLNRFLTQLVLKTETGFGRELIIQDILTLLMELCNHYRETNRNIYLNALKILANIVGQNEYCATAVANSEWLPMLSSMTMSHIFEEVLMAEKICNNGLSVFDSSRKLLKSNIYELFRPDDDQQPVIDLVLIHGIRGSVFWTWRERDSPSKTLRARCWPRKWLPQDVSIPIRILAIDYLSSLVHFIGVVETVSTRAQKFSMELKTAGVGDRPILFICHSMGGLLVKRILLDDPEICRSTMGILFMATPHRGSPYAMYAPLGVRPSDDVKLLHQQSAINRQLHQDFLKIIDTIPVISSVAETEKAPLIMRQKGILVPPESAYLERGAFYHINDVYLFPSFNIL</sequence>
<dbReference type="Gene3D" id="3.40.50.1820">
    <property type="entry name" value="alpha/beta hydrolase"/>
    <property type="match status" value="1"/>
</dbReference>
<dbReference type="GO" id="GO:0005783">
    <property type="term" value="C:endoplasmic reticulum"/>
    <property type="evidence" value="ECO:0007669"/>
    <property type="project" value="UniProtKB-SubCell"/>
</dbReference>
<dbReference type="OrthoDB" id="5086500at2759"/>
<comment type="subcellular location">
    <subcellularLocation>
        <location evidence="2">Endoplasmic reticulum</location>
    </subcellularLocation>
    <subcellularLocation>
        <location evidence="3">Membrane</location>
    </subcellularLocation>
    <subcellularLocation>
        <location evidence="1">Mitochondrion</location>
    </subcellularLocation>
</comment>
<feature type="signal peptide" evidence="7">
    <location>
        <begin position="1"/>
        <end position="15"/>
    </location>
</feature>
<keyword evidence="9" id="KW-1185">Reference proteome</keyword>
<protein>
    <submittedName>
        <fullName evidence="10">GPI inositol-deacylase</fullName>
    </submittedName>
</protein>
<evidence type="ECO:0000313" key="10">
    <source>
        <dbReference type="WBParaSite" id="nOo.2.0.1.t02817-RA"/>
    </source>
</evidence>
<proteinExistence type="predicted"/>
<evidence type="ECO:0000256" key="4">
    <source>
        <dbReference type="ARBA" id="ARBA00022824"/>
    </source>
</evidence>
<reference evidence="8 9" key="2">
    <citation type="submission" date="2018-08" db="EMBL/GenBank/DDBJ databases">
        <authorList>
            <person name="Laetsch R D."/>
            <person name="Stevens L."/>
            <person name="Kumar S."/>
            <person name="Blaxter L. M."/>
        </authorList>
    </citation>
    <scope>NUCLEOTIDE SEQUENCE [LARGE SCALE GENOMIC DNA]</scope>
</reference>
<evidence type="ECO:0000313" key="9">
    <source>
        <dbReference type="Proteomes" id="UP000271087"/>
    </source>
</evidence>
<dbReference type="EMBL" id="UYRW01000476">
    <property type="protein sequence ID" value="VDK67111.1"/>
    <property type="molecule type" value="Genomic_DNA"/>
</dbReference>
<feature type="chain" id="PRO_5043137259" evidence="7">
    <location>
        <begin position="16"/>
        <end position="562"/>
    </location>
</feature>
<evidence type="ECO:0000256" key="2">
    <source>
        <dbReference type="ARBA" id="ARBA00004240"/>
    </source>
</evidence>